<feature type="compositionally biased region" description="Gly residues" evidence="1">
    <location>
        <begin position="108"/>
        <end position="121"/>
    </location>
</feature>
<feature type="transmembrane region" description="Helical" evidence="2">
    <location>
        <begin position="278"/>
        <end position="296"/>
    </location>
</feature>
<feature type="compositionally biased region" description="Gly residues" evidence="1">
    <location>
        <begin position="66"/>
        <end position="80"/>
    </location>
</feature>
<evidence type="ECO:0000256" key="2">
    <source>
        <dbReference type="SAM" id="Phobius"/>
    </source>
</evidence>
<dbReference type="RefSeq" id="XP_047846362.1">
    <property type="nucleotide sequence ID" value="XM_047990355.1"/>
</dbReference>
<keyword evidence="2" id="KW-1133">Transmembrane helix</keyword>
<dbReference type="AlphaFoldDB" id="A0A9Q8VF10"/>
<sequence>MPSDKKGKKIATAVNVSSRNASQSAMSYRSIGPDSSSSSASGGLVPGSPGAAETAMTTASTVKNTGEGGAGGGVAHGGDGVSSPPLSDFWRLLPMSSGMRRDTHHAAGGSGGAAGTPGGGPAPSWLASSSSSASSGAGDGTPRALGSKSTVNNSPTAQQSASPPLTLVASTLDNVDTETGNQMQVLAHGQIHGRQTAAAAAGFAGGGGISENDGGDLALTPEGQFVKRRWEMNSTMHAAIFMAQGLVIMAVACVLLAATIWKYDDVDDAALWDVLGSYVQPALAIMFVICMGTLAAHEMFVLSTVLLLYLQAAVLVIAIATSLFTWFWLFGASNNVGHGGGGGGHGRPGDDGADWQLLKGVVVSCIAAVLGTVAFAFLRIAAV</sequence>
<keyword evidence="4" id="KW-1185">Reference proteome</keyword>
<feature type="compositionally biased region" description="Polar residues" evidence="1">
    <location>
        <begin position="55"/>
        <end position="64"/>
    </location>
</feature>
<name>A0A9Q8VF10_9HYPO</name>
<dbReference type="KEGG" id="ptkz:JDV02_008727"/>
<dbReference type="Proteomes" id="UP000829364">
    <property type="component" value="Chromosome 8"/>
</dbReference>
<feature type="compositionally biased region" description="Low complexity" evidence="1">
    <location>
        <begin position="122"/>
        <end position="142"/>
    </location>
</feature>
<feature type="compositionally biased region" description="Polar residues" evidence="1">
    <location>
        <begin position="147"/>
        <end position="166"/>
    </location>
</feature>
<evidence type="ECO:0000313" key="4">
    <source>
        <dbReference type="Proteomes" id="UP000829364"/>
    </source>
</evidence>
<feature type="region of interest" description="Disordered" evidence="1">
    <location>
        <begin position="1"/>
        <end position="166"/>
    </location>
</feature>
<reference evidence="3" key="1">
    <citation type="submission" date="2021-11" db="EMBL/GenBank/DDBJ databases">
        <title>Purpureocillium_takamizusanense_genome.</title>
        <authorList>
            <person name="Nguyen N.-H."/>
        </authorList>
    </citation>
    <scope>NUCLEOTIDE SEQUENCE</scope>
    <source>
        <strain evidence="3">PT3</strain>
    </source>
</reference>
<organism evidence="3 4">
    <name type="scientific">Purpureocillium takamizusanense</name>
    <dbReference type="NCBI Taxonomy" id="2060973"/>
    <lineage>
        <taxon>Eukaryota</taxon>
        <taxon>Fungi</taxon>
        <taxon>Dikarya</taxon>
        <taxon>Ascomycota</taxon>
        <taxon>Pezizomycotina</taxon>
        <taxon>Sordariomycetes</taxon>
        <taxon>Hypocreomycetidae</taxon>
        <taxon>Hypocreales</taxon>
        <taxon>Ophiocordycipitaceae</taxon>
        <taxon>Purpureocillium</taxon>
    </lineage>
</organism>
<gene>
    <name evidence="3" type="ORF">JDV02_008727</name>
</gene>
<feature type="compositionally biased region" description="Low complexity" evidence="1">
    <location>
        <begin position="27"/>
        <end position="52"/>
    </location>
</feature>
<evidence type="ECO:0000313" key="3">
    <source>
        <dbReference type="EMBL" id="UNI22881.1"/>
    </source>
</evidence>
<proteinExistence type="predicted"/>
<accession>A0A9Q8VF10</accession>
<feature type="transmembrane region" description="Helical" evidence="2">
    <location>
        <begin position="357"/>
        <end position="378"/>
    </location>
</feature>
<protein>
    <submittedName>
        <fullName evidence="3">Uncharacterized protein</fullName>
    </submittedName>
</protein>
<dbReference type="OrthoDB" id="5105067at2759"/>
<feature type="transmembrane region" description="Helical" evidence="2">
    <location>
        <begin position="308"/>
        <end position="329"/>
    </location>
</feature>
<feature type="compositionally biased region" description="Polar residues" evidence="1">
    <location>
        <begin position="14"/>
        <end position="26"/>
    </location>
</feature>
<keyword evidence="2" id="KW-0812">Transmembrane</keyword>
<evidence type="ECO:0000256" key="1">
    <source>
        <dbReference type="SAM" id="MobiDB-lite"/>
    </source>
</evidence>
<feature type="transmembrane region" description="Helical" evidence="2">
    <location>
        <begin position="238"/>
        <end position="258"/>
    </location>
</feature>
<dbReference type="GeneID" id="72070673"/>
<dbReference type="EMBL" id="CP086361">
    <property type="protein sequence ID" value="UNI22881.1"/>
    <property type="molecule type" value="Genomic_DNA"/>
</dbReference>
<keyword evidence="2" id="KW-0472">Membrane</keyword>